<evidence type="ECO:0000313" key="11">
    <source>
        <dbReference type="Proteomes" id="UP000295554"/>
    </source>
</evidence>
<keyword evidence="4" id="KW-0997">Cell inner membrane</keyword>
<evidence type="ECO:0000256" key="8">
    <source>
        <dbReference type="SAM" id="Phobius"/>
    </source>
</evidence>
<feature type="transmembrane region" description="Helical" evidence="8">
    <location>
        <begin position="172"/>
        <end position="194"/>
    </location>
</feature>
<dbReference type="GO" id="GO:0005886">
    <property type="term" value="C:plasma membrane"/>
    <property type="evidence" value="ECO:0007669"/>
    <property type="project" value="UniProtKB-SubCell"/>
</dbReference>
<dbReference type="InterPro" id="IPR018076">
    <property type="entry name" value="T2SS_GspF_dom"/>
</dbReference>
<comment type="caution">
    <text evidence="10">The sequence shown here is derived from an EMBL/GenBank/DDBJ whole genome shotgun (WGS) entry which is preliminary data.</text>
</comment>
<keyword evidence="5 8" id="KW-0812">Transmembrane</keyword>
<evidence type="ECO:0000256" key="3">
    <source>
        <dbReference type="ARBA" id="ARBA00022475"/>
    </source>
</evidence>
<dbReference type="Proteomes" id="UP000295554">
    <property type="component" value="Unassembled WGS sequence"/>
</dbReference>
<dbReference type="RefSeq" id="WP_133209428.1">
    <property type="nucleotide sequence ID" value="NZ_SMSE01000001.1"/>
</dbReference>
<dbReference type="PRINTS" id="PR00812">
    <property type="entry name" value="BCTERIALGSPF"/>
</dbReference>
<comment type="similarity">
    <text evidence="2">Belongs to the GSP F family.</text>
</comment>
<accession>A0A4R5LV25</accession>
<feature type="transmembrane region" description="Helical" evidence="8">
    <location>
        <begin position="214"/>
        <end position="240"/>
    </location>
</feature>
<evidence type="ECO:0000256" key="6">
    <source>
        <dbReference type="ARBA" id="ARBA00022989"/>
    </source>
</evidence>
<sequence>MAVFSYQAVTPQGETRSGTITASSEQEAVARIQTMGLMVMNVASGPAAGAANESRLGFATRKSLKHADIVDLTRQLAVLIGAGLPLDRALEIIHSVSRLPPLVELVTRIQEAVRGGDALSKALAEFPEHFSDFYINFVRSAEYSGDMAASLQDLSDHLEKAQALKEQLKSALVYPVILVMVTAASLAVIFIYVLPEFAEMFADMDADLPASTAFILGTAEFFSQYAWLFFALLIALLLYIRSKSQDEAWRLGWDTRVLSLPLVGDLVAKVEMARLSRSLGTLLRGGVPLLTALGIARESLQNRLLAQRLAEATASLQEGAGLAEPLMATGVFPEFALQMIQVGEETGKLDQMLLKVADIYDAEVATATQRMLSVLEPVMILGLAVVIGGIVISILSAIMGINQMPV</sequence>
<dbReference type="InterPro" id="IPR042094">
    <property type="entry name" value="T2SS_GspF_sf"/>
</dbReference>
<reference evidence="10 11" key="1">
    <citation type="submission" date="2019-03" db="EMBL/GenBank/DDBJ databases">
        <title>Seongchinamella monodicae gen. nov., sp. nov., a novel member of the Gammaproteobacteria isolated from a tidal mudflat of beach.</title>
        <authorList>
            <person name="Yang H.G."/>
            <person name="Kang J.W."/>
            <person name="Lee S.D."/>
        </authorList>
    </citation>
    <scope>NUCLEOTIDE SEQUENCE [LARGE SCALE GENOMIC DNA]</scope>
    <source>
        <strain evidence="10 11">GH4-78</strain>
    </source>
</reference>
<evidence type="ECO:0000256" key="7">
    <source>
        <dbReference type="ARBA" id="ARBA00023136"/>
    </source>
</evidence>
<feature type="domain" description="Type II secretion system protein GspF" evidence="9">
    <location>
        <begin position="73"/>
        <end position="195"/>
    </location>
</feature>
<proteinExistence type="inferred from homology"/>
<keyword evidence="7 8" id="KW-0472">Membrane</keyword>
<dbReference type="GO" id="GO:0015628">
    <property type="term" value="P:protein secretion by the type II secretion system"/>
    <property type="evidence" value="ECO:0007669"/>
    <property type="project" value="TreeGrafter"/>
</dbReference>
<dbReference type="PANTHER" id="PTHR30012:SF7">
    <property type="entry name" value="PROTEIN TRANSPORT PROTEIN HOFC HOMOLOG"/>
    <property type="match status" value="1"/>
</dbReference>
<organism evidence="10 11">
    <name type="scientific">Seongchinamella unica</name>
    <dbReference type="NCBI Taxonomy" id="2547392"/>
    <lineage>
        <taxon>Bacteria</taxon>
        <taxon>Pseudomonadati</taxon>
        <taxon>Pseudomonadota</taxon>
        <taxon>Gammaproteobacteria</taxon>
        <taxon>Cellvibrionales</taxon>
        <taxon>Halieaceae</taxon>
        <taxon>Seongchinamella</taxon>
    </lineage>
</organism>
<gene>
    <name evidence="10" type="ORF">E2F43_03080</name>
</gene>
<evidence type="ECO:0000256" key="2">
    <source>
        <dbReference type="ARBA" id="ARBA00005745"/>
    </source>
</evidence>
<feature type="transmembrane region" description="Helical" evidence="8">
    <location>
        <begin position="378"/>
        <end position="401"/>
    </location>
</feature>
<dbReference type="PANTHER" id="PTHR30012">
    <property type="entry name" value="GENERAL SECRETION PATHWAY PROTEIN"/>
    <property type="match status" value="1"/>
</dbReference>
<keyword evidence="11" id="KW-1185">Reference proteome</keyword>
<evidence type="ECO:0000256" key="1">
    <source>
        <dbReference type="ARBA" id="ARBA00004429"/>
    </source>
</evidence>
<evidence type="ECO:0000256" key="5">
    <source>
        <dbReference type="ARBA" id="ARBA00022692"/>
    </source>
</evidence>
<dbReference type="OrthoDB" id="9805682at2"/>
<dbReference type="AlphaFoldDB" id="A0A4R5LV25"/>
<dbReference type="Pfam" id="PF00482">
    <property type="entry name" value="T2SSF"/>
    <property type="match status" value="2"/>
</dbReference>
<keyword evidence="3" id="KW-1003">Cell membrane</keyword>
<comment type="subcellular location">
    <subcellularLocation>
        <location evidence="1">Cell inner membrane</location>
        <topology evidence="1">Multi-pass membrane protein</topology>
    </subcellularLocation>
</comment>
<keyword evidence="6 8" id="KW-1133">Transmembrane helix</keyword>
<evidence type="ECO:0000256" key="4">
    <source>
        <dbReference type="ARBA" id="ARBA00022519"/>
    </source>
</evidence>
<evidence type="ECO:0000259" key="9">
    <source>
        <dbReference type="Pfam" id="PF00482"/>
    </source>
</evidence>
<dbReference type="InterPro" id="IPR003004">
    <property type="entry name" value="GspF/PilC"/>
</dbReference>
<dbReference type="Gene3D" id="1.20.81.30">
    <property type="entry name" value="Type II secretion system (T2SS), domain F"/>
    <property type="match status" value="2"/>
</dbReference>
<feature type="domain" description="Type II secretion system protein GspF" evidence="9">
    <location>
        <begin position="276"/>
        <end position="395"/>
    </location>
</feature>
<dbReference type="EMBL" id="SMSE01000001">
    <property type="protein sequence ID" value="TDG15232.1"/>
    <property type="molecule type" value="Genomic_DNA"/>
</dbReference>
<dbReference type="FunFam" id="1.20.81.30:FF:000001">
    <property type="entry name" value="Type II secretion system protein F"/>
    <property type="match status" value="2"/>
</dbReference>
<evidence type="ECO:0000313" key="10">
    <source>
        <dbReference type="EMBL" id="TDG15232.1"/>
    </source>
</evidence>
<name>A0A4R5LV25_9GAMM</name>
<protein>
    <submittedName>
        <fullName evidence="10">Type II secretion system F family protein</fullName>
    </submittedName>
</protein>